<dbReference type="AlphaFoldDB" id="A0A4C1VJI0"/>
<name>A0A4C1VJI0_EUMVA</name>
<evidence type="ECO:0000313" key="3">
    <source>
        <dbReference type="EMBL" id="GBP37865.1"/>
    </source>
</evidence>
<dbReference type="EMBL" id="BGZK01000340">
    <property type="protein sequence ID" value="GBP37865.1"/>
    <property type="molecule type" value="Genomic_DNA"/>
</dbReference>
<dbReference type="STRING" id="151549.A0A4C1VJI0"/>
<feature type="compositionally biased region" description="Low complexity" evidence="1">
    <location>
        <begin position="145"/>
        <end position="176"/>
    </location>
</feature>
<dbReference type="OrthoDB" id="5976204at2759"/>
<evidence type="ECO:0000256" key="1">
    <source>
        <dbReference type="SAM" id="MobiDB-lite"/>
    </source>
</evidence>
<dbReference type="InterPro" id="IPR009263">
    <property type="entry name" value="SERTA_dom"/>
</dbReference>
<evidence type="ECO:0000313" key="4">
    <source>
        <dbReference type="Proteomes" id="UP000299102"/>
    </source>
</evidence>
<organism evidence="3 4">
    <name type="scientific">Eumeta variegata</name>
    <name type="common">Bagworm moth</name>
    <name type="synonym">Eumeta japonica</name>
    <dbReference type="NCBI Taxonomy" id="151549"/>
    <lineage>
        <taxon>Eukaryota</taxon>
        <taxon>Metazoa</taxon>
        <taxon>Ecdysozoa</taxon>
        <taxon>Arthropoda</taxon>
        <taxon>Hexapoda</taxon>
        <taxon>Insecta</taxon>
        <taxon>Pterygota</taxon>
        <taxon>Neoptera</taxon>
        <taxon>Endopterygota</taxon>
        <taxon>Lepidoptera</taxon>
        <taxon>Glossata</taxon>
        <taxon>Ditrysia</taxon>
        <taxon>Tineoidea</taxon>
        <taxon>Psychidae</taxon>
        <taxon>Oiketicinae</taxon>
        <taxon>Eumeta</taxon>
    </lineage>
</organism>
<feature type="compositionally biased region" description="Basic and acidic residues" evidence="1">
    <location>
        <begin position="126"/>
        <end position="142"/>
    </location>
</feature>
<gene>
    <name evidence="3" type="ORF">EVAR_21400_1</name>
</gene>
<dbReference type="PROSITE" id="PS51053">
    <property type="entry name" value="SERTA"/>
    <property type="match status" value="1"/>
</dbReference>
<comment type="caution">
    <text evidence="3">The sequence shown here is derived from an EMBL/GenBank/DDBJ whole genome shotgun (WGS) entry which is preliminary data.</text>
</comment>
<evidence type="ECO:0000259" key="2">
    <source>
        <dbReference type="PROSITE" id="PS51053"/>
    </source>
</evidence>
<proteinExistence type="predicted"/>
<sequence>MVAFKYIRRARGVARRRRRGLRNLVFDNEILLRMTPQEEREGACGRTDAGAGAVDPFEEEMFGPPRTEPAARPRLSMISARLRANEERKRVIEICSQKLENIEDPARDLRRSVCINNTYCRLSEEARREKEARRRRARDPLHELAWPADSPAAPAAHAPAPEAEPASTPTAVAAPATKRARRDVEDECLALLDAIPELGDASLGCAQLARLPRPDVALLPAGLLAVLDA</sequence>
<feature type="domain" description="SERTA" evidence="2">
    <location>
        <begin position="84"/>
        <end position="130"/>
    </location>
</feature>
<accession>A0A4C1VJI0</accession>
<reference evidence="3 4" key="1">
    <citation type="journal article" date="2019" name="Commun. Biol.">
        <title>The bagworm genome reveals a unique fibroin gene that provides high tensile strength.</title>
        <authorList>
            <person name="Kono N."/>
            <person name="Nakamura H."/>
            <person name="Ohtoshi R."/>
            <person name="Tomita M."/>
            <person name="Numata K."/>
            <person name="Arakawa K."/>
        </authorList>
    </citation>
    <scope>NUCLEOTIDE SEQUENCE [LARGE SCALE GENOMIC DNA]</scope>
</reference>
<protein>
    <recommendedName>
        <fullName evidence="2">SERTA domain-containing protein</fullName>
    </recommendedName>
</protein>
<keyword evidence="4" id="KW-1185">Reference proteome</keyword>
<dbReference type="Proteomes" id="UP000299102">
    <property type="component" value="Unassembled WGS sequence"/>
</dbReference>
<feature type="region of interest" description="Disordered" evidence="1">
    <location>
        <begin position="126"/>
        <end position="178"/>
    </location>
</feature>